<feature type="domain" description="Protein kinase" evidence="1">
    <location>
        <begin position="1"/>
        <end position="247"/>
    </location>
</feature>
<evidence type="ECO:0000313" key="2">
    <source>
        <dbReference type="EMBL" id="ORX92705.1"/>
    </source>
</evidence>
<comment type="caution">
    <text evidence="2">The sequence shown here is derived from an EMBL/GenBank/DDBJ whole genome shotgun (WGS) entry which is preliminary data.</text>
</comment>
<dbReference type="SUPFAM" id="SSF56112">
    <property type="entry name" value="Protein kinase-like (PK-like)"/>
    <property type="match status" value="1"/>
</dbReference>
<sequence>MSSLFRIGQVLKVRIGQYTVTKDIQVTIWFAKNLSLETVVMKSVEGHPRVETGRDVLKRFQYGTPYLRHMIDEIEELDVPVTIALQYIDDNLWAWSAKRTLNRKELKYVSRRILEALSVLYEEGFVRTDIKRHNVLVNFRPVSGSDSDSNPFCDVQLAYLGVVNRQYRYFGPFPPKKTEIATTESLHTIWWLSKEIPREKLTQFAWTTEREVVKKDKDFVGKIMKMDWRNRPTAKETLEDEWWNDEE</sequence>
<dbReference type="GO" id="GO:0005524">
    <property type="term" value="F:ATP binding"/>
    <property type="evidence" value="ECO:0007669"/>
    <property type="project" value="InterPro"/>
</dbReference>
<proteinExistence type="predicted"/>
<dbReference type="PROSITE" id="PS50011">
    <property type="entry name" value="PROTEIN_KINASE_DOM"/>
    <property type="match status" value="1"/>
</dbReference>
<protein>
    <recommendedName>
        <fullName evidence="1">Protein kinase domain-containing protein</fullName>
    </recommendedName>
</protein>
<dbReference type="STRING" id="1231657.A0A1Y1Y486"/>
<accession>A0A1Y1Y486</accession>
<organism evidence="2 3">
    <name type="scientific">Clohesyomyces aquaticus</name>
    <dbReference type="NCBI Taxonomy" id="1231657"/>
    <lineage>
        <taxon>Eukaryota</taxon>
        <taxon>Fungi</taxon>
        <taxon>Dikarya</taxon>
        <taxon>Ascomycota</taxon>
        <taxon>Pezizomycotina</taxon>
        <taxon>Dothideomycetes</taxon>
        <taxon>Pleosporomycetidae</taxon>
        <taxon>Pleosporales</taxon>
        <taxon>Lindgomycetaceae</taxon>
        <taxon>Clohesyomyces</taxon>
    </lineage>
</organism>
<gene>
    <name evidence="2" type="ORF">BCR34DRAFT_629460</name>
</gene>
<keyword evidence="3" id="KW-1185">Reference proteome</keyword>
<evidence type="ECO:0000313" key="3">
    <source>
        <dbReference type="Proteomes" id="UP000193144"/>
    </source>
</evidence>
<dbReference type="EMBL" id="MCFA01000373">
    <property type="protein sequence ID" value="ORX92705.1"/>
    <property type="molecule type" value="Genomic_DNA"/>
</dbReference>
<dbReference type="SMART" id="SM00220">
    <property type="entry name" value="S_TKc"/>
    <property type="match status" value="1"/>
</dbReference>
<dbReference type="Proteomes" id="UP000193144">
    <property type="component" value="Unassembled WGS sequence"/>
</dbReference>
<dbReference type="OrthoDB" id="5979581at2759"/>
<evidence type="ECO:0000259" key="1">
    <source>
        <dbReference type="PROSITE" id="PS50011"/>
    </source>
</evidence>
<dbReference type="GO" id="GO:0004672">
    <property type="term" value="F:protein kinase activity"/>
    <property type="evidence" value="ECO:0007669"/>
    <property type="project" value="InterPro"/>
</dbReference>
<name>A0A1Y1Y486_9PLEO</name>
<dbReference type="Gene3D" id="1.10.510.10">
    <property type="entry name" value="Transferase(Phosphotransferase) domain 1"/>
    <property type="match status" value="1"/>
</dbReference>
<dbReference type="AlphaFoldDB" id="A0A1Y1Y486"/>
<reference evidence="2 3" key="1">
    <citation type="submission" date="2016-07" db="EMBL/GenBank/DDBJ databases">
        <title>Pervasive Adenine N6-methylation of Active Genes in Fungi.</title>
        <authorList>
            <consortium name="DOE Joint Genome Institute"/>
            <person name="Mondo S.J."/>
            <person name="Dannebaum R.O."/>
            <person name="Kuo R.C."/>
            <person name="Labutti K."/>
            <person name="Haridas S."/>
            <person name="Kuo A."/>
            <person name="Salamov A."/>
            <person name="Ahrendt S.R."/>
            <person name="Lipzen A."/>
            <person name="Sullivan W."/>
            <person name="Andreopoulos W.B."/>
            <person name="Clum A."/>
            <person name="Lindquist E."/>
            <person name="Daum C."/>
            <person name="Ramamoorthy G.K."/>
            <person name="Gryganskyi A."/>
            <person name="Culley D."/>
            <person name="Magnuson J.K."/>
            <person name="James T.Y."/>
            <person name="O'Malley M.A."/>
            <person name="Stajich J.E."/>
            <person name="Spatafora J.W."/>
            <person name="Visel A."/>
            <person name="Grigoriev I.V."/>
        </authorList>
    </citation>
    <scope>NUCLEOTIDE SEQUENCE [LARGE SCALE GENOMIC DNA]</scope>
    <source>
        <strain evidence="2 3">CBS 115471</strain>
    </source>
</reference>
<dbReference type="InterPro" id="IPR000719">
    <property type="entry name" value="Prot_kinase_dom"/>
</dbReference>
<dbReference type="InterPro" id="IPR011009">
    <property type="entry name" value="Kinase-like_dom_sf"/>
</dbReference>